<dbReference type="Proteomes" id="UP001049176">
    <property type="component" value="Chromosome 8"/>
</dbReference>
<protein>
    <submittedName>
        <fullName evidence="2">Uncharacterized protein</fullName>
    </submittedName>
</protein>
<name>A0A9P7RS88_9AGAR</name>
<evidence type="ECO:0000256" key="1">
    <source>
        <dbReference type="SAM" id="MobiDB-lite"/>
    </source>
</evidence>
<gene>
    <name evidence="2" type="ORF">E1B28_012757</name>
</gene>
<feature type="region of interest" description="Disordered" evidence="1">
    <location>
        <begin position="156"/>
        <end position="262"/>
    </location>
</feature>
<feature type="compositionally biased region" description="Low complexity" evidence="1">
    <location>
        <begin position="210"/>
        <end position="226"/>
    </location>
</feature>
<feature type="compositionally biased region" description="Polar residues" evidence="1">
    <location>
        <begin position="253"/>
        <end position="262"/>
    </location>
</feature>
<proteinExistence type="predicted"/>
<keyword evidence="3" id="KW-1185">Reference proteome</keyword>
<sequence>MIKCRRFAIHRTFHHPACALAPLHHGRCILLKYDGSSSATAISPLPPIHISLSASTMGHWTQYDEDVYRLPPGLKRIGYDADTGEYFFTGGWKSLPYCEYDVVPMNANTDASTSTSAPKELTPALKAILNPALPRRPSLEIPVSDTDPKEISETVTAFTNSPGDSDPDRGIATCDKTTASLSTSDTEDGSDVSLRRSKTWKEKVQDLPTRLKSSGSQLKRSLSSSSVNRRVGITIEQDTPPAKPPKHRHSPEPTLSPSRTISFSDLGLIKARDL</sequence>
<organism evidence="2 3">
    <name type="scientific">Marasmius oreades</name>
    <name type="common">fairy-ring Marasmius</name>
    <dbReference type="NCBI Taxonomy" id="181124"/>
    <lineage>
        <taxon>Eukaryota</taxon>
        <taxon>Fungi</taxon>
        <taxon>Dikarya</taxon>
        <taxon>Basidiomycota</taxon>
        <taxon>Agaricomycotina</taxon>
        <taxon>Agaricomycetes</taxon>
        <taxon>Agaricomycetidae</taxon>
        <taxon>Agaricales</taxon>
        <taxon>Marasmiineae</taxon>
        <taxon>Marasmiaceae</taxon>
        <taxon>Marasmius</taxon>
    </lineage>
</organism>
<reference evidence="2" key="1">
    <citation type="journal article" date="2021" name="Genome Biol. Evol.">
        <title>The assembled and annotated genome of the fairy-ring fungus Marasmius oreades.</title>
        <authorList>
            <person name="Hiltunen M."/>
            <person name="Ament-Velasquez S.L."/>
            <person name="Johannesson H."/>
        </authorList>
    </citation>
    <scope>NUCLEOTIDE SEQUENCE</scope>
    <source>
        <strain evidence="2">03SP1</strain>
    </source>
</reference>
<dbReference type="AlphaFoldDB" id="A0A9P7RS88"/>
<dbReference type="OrthoDB" id="2107166at2759"/>
<dbReference type="GeneID" id="66081832"/>
<accession>A0A9P7RS88</accession>
<evidence type="ECO:0000313" key="3">
    <source>
        <dbReference type="Proteomes" id="UP001049176"/>
    </source>
</evidence>
<dbReference type="RefSeq" id="XP_043005265.1">
    <property type="nucleotide sequence ID" value="XM_043157897.1"/>
</dbReference>
<evidence type="ECO:0000313" key="2">
    <source>
        <dbReference type="EMBL" id="KAG7088794.1"/>
    </source>
</evidence>
<dbReference type="EMBL" id="CM032188">
    <property type="protein sequence ID" value="KAG7088794.1"/>
    <property type="molecule type" value="Genomic_DNA"/>
</dbReference>
<comment type="caution">
    <text evidence="2">The sequence shown here is derived from an EMBL/GenBank/DDBJ whole genome shotgun (WGS) entry which is preliminary data.</text>
</comment>
<feature type="compositionally biased region" description="Polar residues" evidence="1">
    <location>
        <begin position="175"/>
        <end position="184"/>
    </location>
</feature>